<gene>
    <name evidence="10" type="ORF">BC349_16590</name>
</gene>
<evidence type="ECO:0000313" key="11">
    <source>
        <dbReference type="Proteomes" id="UP000765802"/>
    </source>
</evidence>
<comment type="subcellular location">
    <subcellularLocation>
        <location evidence="1">Cell outer membrane</location>
    </subcellularLocation>
</comment>
<comment type="similarity">
    <text evidence="2">Belongs to the outer membrane factor (OMF) (TC 1.B.17) family.</text>
</comment>
<keyword evidence="7" id="KW-0998">Cell outer membrane</keyword>
<evidence type="ECO:0000256" key="3">
    <source>
        <dbReference type="ARBA" id="ARBA00022448"/>
    </source>
</evidence>
<reference evidence="10 11" key="1">
    <citation type="submission" date="2016-07" db="EMBL/GenBank/DDBJ databases">
        <title>Genome analysis of Flavihumibacter stibioxidans YS-17.</title>
        <authorList>
            <person name="Shi K."/>
            <person name="Han Y."/>
            <person name="Wang G."/>
        </authorList>
    </citation>
    <scope>NUCLEOTIDE SEQUENCE [LARGE SCALE GENOMIC DNA]</scope>
    <source>
        <strain evidence="10 11">YS-17</strain>
    </source>
</reference>
<dbReference type="Pfam" id="PF02321">
    <property type="entry name" value="OEP"/>
    <property type="match status" value="2"/>
</dbReference>
<feature type="coiled-coil region" evidence="8">
    <location>
        <begin position="209"/>
        <end position="236"/>
    </location>
</feature>
<evidence type="ECO:0000256" key="1">
    <source>
        <dbReference type="ARBA" id="ARBA00004442"/>
    </source>
</evidence>
<accession>A0ABR7MCB2</accession>
<evidence type="ECO:0000256" key="8">
    <source>
        <dbReference type="SAM" id="Coils"/>
    </source>
</evidence>
<evidence type="ECO:0000256" key="4">
    <source>
        <dbReference type="ARBA" id="ARBA00022452"/>
    </source>
</evidence>
<sequence length="452" mass="51742">MKLEKFIMAGWLLLGWQSLAAANDIPPQYLEEALRNNLVLKEKTISLEKSLLALKTARSLFLPTTRFEAQYLLSKGGRTIDIPVGDLMNPVYKTLNELTGSNNFPTISNVSEQFNPNNFYDLRIRTSMPLYNPELKINRAIQEKQVALQHNEIDIYKRELVRDVKTAYFNYLAASKAIVIYDNALLVVRENLRVNQSMLANGKGLPAYVSRAESELMQVENQLRSASNDRQNAKAYFNFLLNKPLTDTIAITEPDINQALLQLPSTEINDVSRREELKKLSIARDINQQVLKMNQSFRVPRLNAFLDLAAQGFDFELKRKSFFYLGGLQLNFPIFTGKRNLYTIEQTRLDGRSLQLTTDQAQQQLQLAAFVSRNAINTANSSYRTALRQESSARQYFKLIDRGYKEGVNNFIEFLDARTQLTNAQLQVTINTYKVFAAMADYERQSASYSFQ</sequence>
<keyword evidence="4" id="KW-1134">Transmembrane beta strand</keyword>
<keyword evidence="9" id="KW-0732">Signal</keyword>
<evidence type="ECO:0000256" key="9">
    <source>
        <dbReference type="SAM" id="SignalP"/>
    </source>
</evidence>
<keyword evidence="6" id="KW-0472">Membrane</keyword>
<evidence type="ECO:0000256" key="6">
    <source>
        <dbReference type="ARBA" id="ARBA00023136"/>
    </source>
</evidence>
<dbReference type="EMBL" id="MBUA01000029">
    <property type="protein sequence ID" value="MBC6492676.1"/>
    <property type="molecule type" value="Genomic_DNA"/>
</dbReference>
<organism evidence="10 11">
    <name type="scientific">Flavihumibacter stibioxidans</name>
    <dbReference type="NCBI Taxonomy" id="1834163"/>
    <lineage>
        <taxon>Bacteria</taxon>
        <taxon>Pseudomonadati</taxon>
        <taxon>Bacteroidota</taxon>
        <taxon>Chitinophagia</taxon>
        <taxon>Chitinophagales</taxon>
        <taxon>Chitinophagaceae</taxon>
        <taxon>Flavihumibacter</taxon>
    </lineage>
</organism>
<dbReference type="Proteomes" id="UP000765802">
    <property type="component" value="Unassembled WGS sequence"/>
</dbReference>
<feature type="signal peptide" evidence="9">
    <location>
        <begin position="1"/>
        <end position="20"/>
    </location>
</feature>
<dbReference type="SUPFAM" id="SSF56954">
    <property type="entry name" value="Outer membrane efflux proteins (OEP)"/>
    <property type="match status" value="1"/>
</dbReference>
<evidence type="ECO:0000256" key="2">
    <source>
        <dbReference type="ARBA" id="ARBA00007613"/>
    </source>
</evidence>
<proteinExistence type="inferred from homology"/>
<keyword evidence="11" id="KW-1185">Reference proteome</keyword>
<dbReference type="RefSeq" id="WP_187257999.1">
    <property type="nucleotide sequence ID" value="NZ_JBHULF010000019.1"/>
</dbReference>
<dbReference type="PANTHER" id="PTHR30026">
    <property type="entry name" value="OUTER MEMBRANE PROTEIN TOLC"/>
    <property type="match status" value="1"/>
</dbReference>
<keyword evidence="8" id="KW-0175">Coiled coil</keyword>
<evidence type="ECO:0008006" key="12">
    <source>
        <dbReference type="Google" id="ProtNLM"/>
    </source>
</evidence>
<comment type="caution">
    <text evidence="10">The sequence shown here is derived from an EMBL/GenBank/DDBJ whole genome shotgun (WGS) entry which is preliminary data.</text>
</comment>
<keyword evidence="3" id="KW-0813">Transport</keyword>
<evidence type="ECO:0000313" key="10">
    <source>
        <dbReference type="EMBL" id="MBC6492676.1"/>
    </source>
</evidence>
<evidence type="ECO:0000256" key="5">
    <source>
        <dbReference type="ARBA" id="ARBA00022692"/>
    </source>
</evidence>
<feature type="chain" id="PRO_5046107977" description="Outer membrane protein TolC" evidence="9">
    <location>
        <begin position="21"/>
        <end position="452"/>
    </location>
</feature>
<protein>
    <recommendedName>
        <fullName evidence="12">Outer membrane protein TolC</fullName>
    </recommendedName>
</protein>
<dbReference type="Gene3D" id="1.20.1600.10">
    <property type="entry name" value="Outer membrane efflux proteins (OEP)"/>
    <property type="match status" value="1"/>
</dbReference>
<name>A0ABR7MCB2_9BACT</name>
<dbReference type="InterPro" id="IPR051906">
    <property type="entry name" value="TolC-like"/>
</dbReference>
<evidence type="ECO:0000256" key="7">
    <source>
        <dbReference type="ARBA" id="ARBA00023237"/>
    </source>
</evidence>
<keyword evidence="5" id="KW-0812">Transmembrane</keyword>
<dbReference type="InterPro" id="IPR003423">
    <property type="entry name" value="OMP_efflux"/>
</dbReference>
<dbReference type="PANTHER" id="PTHR30026:SF20">
    <property type="entry name" value="OUTER MEMBRANE PROTEIN TOLC"/>
    <property type="match status" value="1"/>
</dbReference>